<dbReference type="CDD" id="cd04301">
    <property type="entry name" value="NAT_SF"/>
    <property type="match status" value="1"/>
</dbReference>
<accession>A0A1Y1RNB2</accession>
<evidence type="ECO:0000313" key="5">
    <source>
        <dbReference type="Proteomes" id="UP000192359"/>
    </source>
</evidence>
<dbReference type="PROSITE" id="PS51186">
    <property type="entry name" value="GNAT"/>
    <property type="match status" value="1"/>
</dbReference>
<evidence type="ECO:0000256" key="1">
    <source>
        <dbReference type="ARBA" id="ARBA00022679"/>
    </source>
</evidence>
<dbReference type="OrthoDB" id="3676098at2"/>
<dbReference type="InterPro" id="IPR016181">
    <property type="entry name" value="Acyl_CoA_acyltransferase"/>
</dbReference>
<protein>
    <submittedName>
        <fullName evidence="4">GNAT family acetyltransferase</fullName>
    </submittedName>
</protein>
<evidence type="ECO:0000256" key="2">
    <source>
        <dbReference type="ARBA" id="ARBA00023315"/>
    </source>
</evidence>
<dbReference type="GO" id="GO:0016747">
    <property type="term" value="F:acyltransferase activity, transferring groups other than amino-acyl groups"/>
    <property type="evidence" value="ECO:0007669"/>
    <property type="project" value="InterPro"/>
</dbReference>
<organism evidence="4 5">
    <name type="scientific">Rothia nasimurium</name>
    <dbReference type="NCBI Taxonomy" id="85336"/>
    <lineage>
        <taxon>Bacteria</taxon>
        <taxon>Bacillati</taxon>
        <taxon>Actinomycetota</taxon>
        <taxon>Actinomycetes</taxon>
        <taxon>Micrococcales</taxon>
        <taxon>Micrococcaceae</taxon>
        <taxon>Rothia</taxon>
    </lineage>
</organism>
<dbReference type="RefSeq" id="WP_083093433.1">
    <property type="nucleotide sequence ID" value="NZ_LXWF01000043.1"/>
</dbReference>
<name>A0A1Y1RNB2_9MICC</name>
<gene>
    <name evidence="4" type="ORF">A7979_07175</name>
</gene>
<keyword evidence="1 4" id="KW-0808">Transferase</keyword>
<sequence>MSTAETTYTLRPWHEGDTLALLEYWNDPENRQVAAFRSSFTSGSESPFSRTLVAEHQGVPVAAGAIYETDLHPNRLWCYIEVAPDHRRTGLGTLILQALKDAAVSAPSGISALRTKVEPESTGLNFALARGFKAAQRSRMVRIEAGAVPSVPLRQDDSERITQAIEDLATGSVELTQNFWDFYLAVHTWDEPADLPIGRINRLFLSDEAEALGAVVLRDDVLRAQANGKKGDIIAFAVSYRPIEVDAGQMPVSEDDATEITIGYRVGHPGAREAIMQLLSVLTGSYAVQIEVDDSMEDLAVLIDQLLKMGAATVTSESLVLVDG</sequence>
<evidence type="ECO:0000259" key="3">
    <source>
        <dbReference type="PROSITE" id="PS51186"/>
    </source>
</evidence>
<dbReference type="PANTHER" id="PTHR43877:SF1">
    <property type="entry name" value="ACETYLTRANSFERASE"/>
    <property type="match status" value="1"/>
</dbReference>
<comment type="caution">
    <text evidence="4">The sequence shown here is derived from an EMBL/GenBank/DDBJ whole genome shotgun (WGS) entry which is preliminary data.</text>
</comment>
<reference evidence="4 5" key="1">
    <citation type="submission" date="2016-05" db="EMBL/GenBank/DDBJ databases">
        <title>Draft genome sequence of a porcine commensal Rothia nasimurium.</title>
        <authorList>
            <person name="Gaiser R.A."/>
            <person name="Van Baarlen P."/>
            <person name="Wells J.M."/>
        </authorList>
    </citation>
    <scope>NUCLEOTIDE SEQUENCE [LARGE SCALE GENOMIC DNA]</scope>
    <source>
        <strain evidence="4 5">PT-32</strain>
    </source>
</reference>
<dbReference type="Pfam" id="PF00583">
    <property type="entry name" value="Acetyltransf_1"/>
    <property type="match status" value="1"/>
</dbReference>
<keyword evidence="2" id="KW-0012">Acyltransferase</keyword>
<dbReference type="InterPro" id="IPR000182">
    <property type="entry name" value="GNAT_dom"/>
</dbReference>
<dbReference type="PANTHER" id="PTHR43877">
    <property type="entry name" value="AMINOALKYLPHOSPHONATE N-ACETYLTRANSFERASE-RELATED-RELATED"/>
    <property type="match status" value="1"/>
</dbReference>
<keyword evidence="5" id="KW-1185">Reference proteome</keyword>
<proteinExistence type="predicted"/>
<dbReference type="InterPro" id="IPR050832">
    <property type="entry name" value="Bact_Acetyltransf"/>
</dbReference>
<dbReference type="AlphaFoldDB" id="A0A1Y1RNB2"/>
<dbReference type="EMBL" id="LXWF01000043">
    <property type="protein sequence ID" value="ORC15507.1"/>
    <property type="molecule type" value="Genomic_DNA"/>
</dbReference>
<dbReference type="Proteomes" id="UP000192359">
    <property type="component" value="Unassembled WGS sequence"/>
</dbReference>
<feature type="domain" description="N-acetyltransferase" evidence="3">
    <location>
        <begin position="8"/>
        <end position="154"/>
    </location>
</feature>
<dbReference type="Gene3D" id="3.40.630.30">
    <property type="match status" value="1"/>
</dbReference>
<dbReference type="SUPFAM" id="SSF55729">
    <property type="entry name" value="Acyl-CoA N-acyltransferases (Nat)"/>
    <property type="match status" value="1"/>
</dbReference>
<evidence type="ECO:0000313" key="4">
    <source>
        <dbReference type="EMBL" id="ORC15507.1"/>
    </source>
</evidence>